<dbReference type="Proteomes" id="UP000198816">
    <property type="component" value="Unassembled WGS sequence"/>
</dbReference>
<evidence type="ECO:0000256" key="1">
    <source>
        <dbReference type="ARBA" id="ARBA00004141"/>
    </source>
</evidence>
<evidence type="ECO:0000313" key="9">
    <source>
        <dbReference type="Proteomes" id="UP000198816"/>
    </source>
</evidence>
<feature type="transmembrane region" description="Helical" evidence="7">
    <location>
        <begin position="12"/>
        <end position="39"/>
    </location>
</feature>
<dbReference type="EMBL" id="FNNZ01000019">
    <property type="protein sequence ID" value="SDX27173.1"/>
    <property type="molecule type" value="Genomic_DNA"/>
</dbReference>
<dbReference type="Pfam" id="PF01594">
    <property type="entry name" value="AI-2E_transport"/>
    <property type="match status" value="1"/>
</dbReference>
<evidence type="ECO:0000256" key="5">
    <source>
        <dbReference type="ARBA" id="ARBA00023136"/>
    </source>
</evidence>
<accession>A0A1H3AC14</accession>
<reference evidence="9" key="1">
    <citation type="submission" date="2016-10" db="EMBL/GenBank/DDBJ databases">
        <authorList>
            <person name="Varghese N."/>
            <person name="Submissions S."/>
        </authorList>
    </citation>
    <scope>NUCLEOTIDE SEQUENCE [LARGE SCALE GENOMIC DNA]</scope>
    <source>
        <strain evidence="9">DSM 217</strain>
    </source>
</reference>
<feature type="transmembrane region" description="Helical" evidence="7">
    <location>
        <begin position="236"/>
        <end position="258"/>
    </location>
</feature>
<dbReference type="PANTHER" id="PTHR21716">
    <property type="entry name" value="TRANSMEMBRANE PROTEIN"/>
    <property type="match status" value="1"/>
</dbReference>
<feature type="region of interest" description="Disordered" evidence="6">
    <location>
        <begin position="361"/>
        <end position="393"/>
    </location>
</feature>
<dbReference type="AlphaFoldDB" id="A0A1H3AC14"/>
<evidence type="ECO:0000256" key="3">
    <source>
        <dbReference type="ARBA" id="ARBA00022692"/>
    </source>
</evidence>
<name>A0A1H3AC14_THIRO</name>
<organism evidence="8 9">
    <name type="scientific">Thiocapsa roseopersicina</name>
    <dbReference type="NCBI Taxonomy" id="1058"/>
    <lineage>
        <taxon>Bacteria</taxon>
        <taxon>Pseudomonadati</taxon>
        <taxon>Pseudomonadota</taxon>
        <taxon>Gammaproteobacteria</taxon>
        <taxon>Chromatiales</taxon>
        <taxon>Chromatiaceae</taxon>
        <taxon>Thiocapsa</taxon>
    </lineage>
</organism>
<dbReference type="RefSeq" id="WP_245731938.1">
    <property type="nucleotide sequence ID" value="NZ_FNNZ01000019.1"/>
</dbReference>
<dbReference type="GO" id="GO:0016020">
    <property type="term" value="C:membrane"/>
    <property type="evidence" value="ECO:0007669"/>
    <property type="project" value="UniProtKB-SubCell"/>
</dbReference>
<dbReference type="STRING" id="1058.SAMN05421783_11922"/>
<keyword evidence="5 7" id="KW-0472">Membrane</keyword>
<evidence type="ECO:0000256" key="7">
    <source>
        <dbReference type="SAM" id="Phobius"/>
    </source>
</evidence>
<comment type="similarity">
    <text evidence="2">Belongs to the autoinducer-2 exporter (AI-2E) (TC 2.A.86) family.</text>
</comment>
<keyword evidence="3 7" id="KW-0812">Transmembrane</keyword>
<feature type="transmembrane region" description="Helical" evidence="7">
    <location>
        <begin position="207"/>
        <end position="230"/>
    </location>
</feature>
<evidence type="ECO:0000256" key="2">
    <source>
        <dbReference type="ARBA" id="ARBA00009773"/>
    </source>
</evidence>
<feature type="transmembrane region" description="Helical" evidence="7">
    <location>
        <begin position="151"/>
        <end position="172"/>
    </location>
</feature>
<gene>
    <name evidence="8" type="ORF">SAMN05421783_11922</name>
</gene>
<feature type="transmembrane region" description="Helical" evidence="7">
    <location>
        <begin position="270"/>
        <end position="287"/>
    </location>
</feature>
<evidence type="ECO:0000256" key="6">
    <source>
        <dbReference type="SAM" id="MobiDB-lite"/>
    </source>
</evidence>
<evidence type="ECO:0000256" key="4">
    <source>
        <dbReference type="ARBA" id="ARBA00022989"/>
    </source>
</evidence>
<dbReference type="InterPro" id="IPR002549">
    <property type="entry name" value="AI-2E-like"/>
</dbReference>
<feature type="transmembrane region" description="Helical" evidence="7">
    <location>
        <begin position="60"/>
        <end position="89"/>
    </location>
</feature>
<evidence type="ECO:0000313" key="8">
    <source>
        <dbReference type="EMBL" id="SDX27173.1"/>
    </source>
</evidence>
<keyword evidence="4 7" id="KW-1133">Transmembrane helix</keyword>
<dbReference type="PANTHER" id="PTHR21716:SF4">
    <property type="entry name" value="TRANSMEMBRANE PROTEIN 245"/>
    <property type="match status" value="1"/>
</dbReference>
<comment type="subcellular location">
    <subcellularLocation>
        <location evidence="1">Membrane</location>
        <topology evidence="1">Multi-pass membrane protein</topology>
    </subcellularLocation>
</comment>
<protein>
    <submittedName>
        <fullName evidence="8">Predicted PurR-regulated permease PerM</fullName>
    </submittedName>
</protein>
<feature type="transmembrane region" description="Helical" evidence="7">
    <location>
        <begin position="307"/>
        <end position="334"/>
    </location>
</feature>
<sequence>MNQDLVNKWVVILLALGISALFLAMIQQFLMALFLAGLFSAMARPLFLWLQSRLRGSPSLASLTTLLVVAVVVLIPLSLLIAVVVAQALDVTQTFVPWLKERLADPDAFLEGMRRLPFYEDLLPLRSILIERAGEAATIASKFIVGGLSSLTMGTLNLFFMAFVMLYSMYFLQIDGQKLINKILYYLPLKSADERVLLQKFTSVTRATLKGTLLIGLLQGGLAGIAFAIAGIENAVFWGTVMVVLSIIPAVGSALVWVPACIVLAVQGQVGSAIGLAVFCALVVGSLDNVLRPILVGRDTKMHELMIFLSTLGGIFMFGFNGLFIGPLIASLFISIWEVYGVELADFLPDVDAVLDDLGNTAEKSGPKPVVDPGIDPDVDLGVESREAPSRGP</sequence>
<keyword evidence="9" id="KW-1185">Reference proteome</keyword>
<proteinExistence type="inferred from homology"/>
<feature type="compositionally biased region" description="Basic and acidic residues" evidence="6">
    <location>
        <begin position="383"/>
        <end position="393"/>
    </location>
</feature>